<dbReference type="SMART" id="SM00507">
    <property type="entry name" value="HNHc"/>
    <property type="match status" value="1"/>
</dbReference>
<dbReference type="InterPro" id="IPR003615">
    <property type="entry name" value="HNH_nuc"/>
</dbReference>
<keyword evidence="3" id="KW-0378">Hydrolase</keyword>
<name>A0A386KP29_9CAUD</name>
<dbReference type="Gene3D" id="1.10.30.50">
    <property type="match status" value="1"/>
</dbReference>
<evidence type="ECO:0000259" key="2">
    <source>
        <dbReference type="SMART" id="SM00507"/>
    </source>
</evidence>
<dbReference type="CDD" id="cd00085">
    <property type="entry name" value="HNHc"/>
    <property type="match status" value="1"/>
</dbReference>
<dbReference type="PANTHER" id="PTHR33877:SF2">
    <property type="entry name" value="OS07G0170200 PROTEIN"/>
    <property type="match status" value="1"/>
</dbReference>
<gene>
    <name evidence="3" type="primary">27</name>
    <name evidence="3" type="ORF">SEA_EFEKO_27</name>
</gene>
<dbReference type="Pfam" id="PF01844">
    <property type="entry name" value="HNH"/>
    <property type="match status" value="1"/>
</dbReference>
<dbReference type="InterPro" id="IPR052892">
    <property type="entry name" value="NA-targeting_endonuclease"/>
</dbReference>
<accession>A0A386KP29</accession>
<dbReference type="GeneID" id="62648763"/>
<protein>
    <submittedName>
        <fullName evidence="3">HNH endonuclease</fullName>
    </submittedName>
</protein>
<dbReference type="GO" id="GO:0003676">
    <property type="term" value="F:nucleic acid binding"/>
    <property type="evidence" value="ECO:0007669"/>
    <property type="project" value="InterPro"/>
</dbReference>
<organism evidence="3 4">
    <name type="scientific">Microbacterium phage Efeko</name>
    <dbReference type="NCBI Taxonomy" id="2315704"/>
    <lineage>
        <taxon>Viruses</taxon>
        <taxon>Duplodnaviria</taxon>
        <taxon>Heunggongvirae</taxon>
        <taxon>Uroviricota</taxon>
        <taxon>Caudoviricetes</taxon>
        <taxon>Orlajensenviridae</taxon>
        <taxon>Pelczarvirinae</taxon>
        <taxon>Efekovirus</taxon>
        <taxon>Efekovirus efeko</taxon>
        <taxon>Efkovirus efeko</taxon>
    </lineage>
</organism>
<feature type="domain" description="HNH nuclease" evidence="2">
    <location>
        <begin position="13"/>
        <end position="74"/>
    </location>
</feature>
<reference evidence="3 4" key="1">
    <citation type="submission" date="2018-08" db="EMBL/GenBank/DDBJ databases">
        <authorList>
            <person name="Franke B.K."/>
            <person name="Bonilla J.A."/>
            <person name="Klyczek K."/>
            <person name="Garlena R.A."/>
            <person name="Russell D.A."/>
            <person name="Pope W.H."/>
            <person name="Jacobs-Sera D."/>
            <person name="Hatfull G.F."/>
        </authorList>
    </citation>
    <scope>NUCLEOTIDE SEQUENCE [LARGE SCALE GENOMIC DNA]</scope>
</reference>
<dbReference type="PANTHER" id="PTHR33877">
    <property type="entry name" value="SLL1193 PROTEIN"/>
    <property type="match status" value="1"/>
</dbReference>
<keyword evidence="3" id="KW-0540">Nuclease</keyword>
<dbReference type="Proteomes" id="UP000282283">
    <property type="component" value="Genome"/>
</dbReference>
<keyword evidence="4" id="KW-1185">Reference proteome</keyword>
<dbReference type="GO" id="GO:0008270">
    <property type="term" value="F:zinc ion binding"/>
    <property type="evidence" value="ECO:0007669"/>
    <property type="project" value="InterPro"/>
</dbReference>
<evidence type="ECO:0000256" key="1">
    <source>
        <dbReference type="SAM" id="MobiDB-lite"/>
    </source>
</evidence>
<evidence type="ECO:0000313" key="3">
    <source>
        <dbReference type="EMBL" id="AYD86273.1"/>
    </source>
</evidence>
<dbReference type="InterPro" id="IPR002711">
    <property type="entry name" value="HNH"/>
</dbReference>
<dbReference type="EMBL" id="MH825700">
    <property type="protein sequence ID" value="AYD86273.1"/>
    <property type="molecule type" value="Genomic_DNA"/>
</dbReference>
<dbReference type="KEGG" id="vg:62648763"/>
<dbReference type="GO" id="GO:0004519">
    <property type="term" value="F:endonuclease activity"/>
    <property type="evidence" value="ECO:0007669"/>
    <property type="project" value="UniProtKB-KW"/>
</dbReference>
<keyword evidence="3" id="KW-0255">Endonuclease</keyword>
<proteinExistence type="predicted"/>
<evidence type="ECO:0000313" key="4">
    <source>
        <dbReference type="Proteomes" id="UP000282283"/>
    </source>
</evidence>
<feature type="region of interest" description="Disordered" evidence="1">
    <location>
        <begin position="72"/>
        <end position="96"/>
    </location>
</feature>
<dbReference type="RefSeq" id="YP_009996839.1">
    <property type="nucleotide sequence ID" value="NC_052941.1"/>
</dbReference>
<sequence>MSAGSSRSAEYKANRLLCLARDNYTCTYCRKPGLTGLDATADHVVSKETWRREGREGSPDALDNLVASCRSCNSSKQDSDTMPRINYYNPRWLTPR</sequence>